<evidence type="ECO:0000313" key="2">
    <source>
        <dbReference type="Proteomes" id="UP001603857"/>
    </source>
</evidence>
<organism evidence="1 2">
    <name type="scientific">Flemingia macrophylla</name>
    <dbReference type="NCBI Taxonomy" id="520843"/>
    <lineage>
        <taxon>Eukaryota</taxon>
        <taxon>Viridiplantae</taxon>
        <taxon>Streptophyta</taxon>
        <taxon>Embryophyta</taxon>
        <taxon>Tracheophyta</taxon>
        <taxon>Spermatophyta</taxon>
        <taxon>Magnoliopsida</taxon>
        <taxon>eudicotyledons</taxon>
        <taxon>Gunneridae</taxon>
        <taxon>Pentapetalae</taxon>
        <taxon>rosids</taxon>
        <taxon>fabids</taxon>
        <taxon>Fabales</taxon>
        <taxon>Fabaceae</taxon>
        <taxon>Papilionoideae</taxon>
        <taxon>50 kb inversion clade</taxon>
        <taxon>NPAAA clade</taxon>
        <taxon>indigoferoid/millettioid clade</taxon>
        <taxon>Phaseoleae</taxon>
        <taxon>Flemingia</taxon>
    </lineage>
</organism>
<accession>A0ABD1NNJ5</accession>
<gene>
    <name evidence="1" type="ORF">Fmac_003068</name>
</gene>
<keyword evidence="2" id="KW-1185">Reference proteome</keyword>
<proteinExistence type="predicted"/>
<dbReference type="AlphaFoldDB" id="A0ABD1NNJ5"/>
<dbReference type="EMBL" id="JBGMDY010000001">
    <property type="protein sequence ID" value="KAL2349068.1"/>
    <property type="molecule type" value="Genomic_DNA"/>
</dbReference>
<evidence type="ECO:0000313" key="1">
    <source>
        <dbReference type="EMBL" id="KAL2349068.1"/>
    </source>
</evidence>
<sequence>MSTSQDHPYILGPVMMVAFAASLSEIFHQQFLPTAINYCCDNWVSLFYS</sequence>
<name>A0ABD1NNJ5_9FABA</name>
<reference evidence="1 2" key="1">
    <citation type="submission" date="2024-08" db="EMBL/GenBank/DDBJ databases">
        <title>Insights into the chromosomal genome structure of Flemingia macrophylla.</title>
        <authorList>
            <person name="Ding Y."/>
            <person name="Zhao Y."/>
            <person name="Bi W."/>
            <person name="Wu M."/>
            <person name="Zhao G."/>
            <person name="Gong Y."/>
            <person name="Li W."/>
            <person name="Zhang P."/>
        </authorList>
    </citation>
    <scope>NUCLEOTIDE SEQUENCE [LARGE SCALE GENOMIC DNA]</scope>
    <source>
        <strain evidence="1">DYQJB</strain>
        <tissue evidence="1">Leaf</tissue>
    </source>
</reference>
<protein>
    <submittedName>
        <fullName evidence="1">Uncharacterized protein</fullName>
    </submittedName>
</protein>
<comment type="caution">
    <text evidence="1">The sequence shown here is derived from an EMBL/GenBank/DDBJ whole genome shotgun (WGS) entry which is preliminary data.</text>
</comment>
<dbReference type="Proteomes" id="UP001603857">
    <property type="component" value="Unassembled WGS sequence"/>
</dbReference>